<evidence type="ECO:0000256" key="3">
    <source>
        <dbReference type="ARBA" id="ARBA00022448"/>
    </source>
</evidence>
<dbReference type="Pfam" id="PF01235">
    <property type="entry name" value="Na_Ala_symp"/>
    <property type="match status" value="1"/>
</dbReference>
<keyword evidence="3 9" id="KW-0813">Transport</keyword>
<evidence type="ECO:0000256" key="9">
    <source>
        <dbReference type="RuleBase" id="RU363064"/>
    </source>
</evidence>
<dbReference type="PANTHER" id="PTHR30330">
    <property type="entry name" value="AGSS FAMILY TRANSPORTER, SODIUM-ALANINE"/>
    <property type="match status" value="1"/>
</dbReference>
<feature type="transmembrane region" description="Helical" evidence="9">
    <location>
        <begin position="339"/>
        <end position="363"/>
    </location>
</feature>
<feature type="transmembrane region" description="Helical" evidence="9">
    <location>
        <begin position="176"/>
        <end position="194"/>
    </location>
</feature>
<dbReference type="InterPro" id="IPR001463">
    <property type="entry name" value="Na/Ala_symport"/>
</dbReference>
<feature type="transmembrane region" description="Helical" evidence="9">
    <location>
        <begin position="384"/>
        <end position="408"/>
    </location>
</feature>
<feature type="transmembrane region" description="Helical" evidence="9">
    <location>
        <begin position="7"/>
        <end position="26"/>
    </location>
</feature>
<evidence type="ECO:0000256" key="1">
    <source>
        <dbReference type="ARBA" id="ARBA00004651"/>
    </source>
</evidence>
<proteinExistence type="inferred from homology"/>
<evidence type="ECO:0000256" key="8">
    <source>
        <dbReference type="ARBA" id="ARBA00023136"/>
    </source>
</evidence>
<dbReference type="PRINTS" id="PR00175">
    <property type="entry name" value="NAALASMPORT"/>
</dbReference>
<keyword evidence="12" id="KW-1185">Reference proteome</keyword>
<dbReference type="Proteomes" id="UP000003244">
    <property type="component" value="Unassembled WGS sequence"/>
</dbReference>
<accession>E0E1P7</accession>
<comment type="subcellular location">
    <subcellularLocation>
        <location evidence="1 9">Cell membrane</location>
        <topology evidence="1 9">Multi-pass membrane protein</topology>
    </subcellularLocation>
</comment>
<keyword evidence="8 9" id="KW-0472">Membrane</keyword>
<evidence type="ECO:0000313" key="11">
    <source>
        <dbReference type="EMBL" id="EFM65173.1"/>
    </source>
</evidence>
<dbReference type="Gene3D" id="1.20.1740.10">
    <property type="entry name" value="Amino acid/polyamine transporter I"/>
    <property type="match status" value="1"/>
</dbReference>
<dbReference type="FunFam" id="1.20.1740.10:FF:000004">
    <property type="entry name" value="Sodium:alanine symporter family protein"/>
    <property type="match status" value="1"/>
</dbReference>
<feature type="transmembrane region" description="Helical" evidence="9">
    <location>
        <begin position="206"/>
        <end position="230"/>
    </location>
</feature>
<sequence length="465" mass="49881">MTKIDDVMYYPILIVVLAVAGIYFSFRTNFVQLRLFPESIRAVKEKPGEKGKVSSFQALMVSTASRVGTGNIVGVSTAIVLGGPGAAFWMWVLAIVGSATAFIESTLAQIYKRKDEKTGGCYGGPAYYIETALKSKFLAGLFVVCLILTYGFGFNLLCSYNLQSTFSVYGFYNPSVTPKIIGAIIALAVFISIVGGGKSMIRVTEVIVPFMGVAYVLVSIIVLVLNIGMLPEVFRMIFTDAFSGRSFAGGLAGSCLVYGIKRGLYSNEAGVGSAPNAAASAEVSHPVKQGLVQFLSVYIDTLLICSATAFMILISGVAIKPDMAGAPMVQESLRSIFGSFGPLFITVAMIMFAFTTLIGNLYYCETGLSYLNGNKKPSDGFMKIFYVVAALVVFFGAIISMEAAWALADITMGLMALINIPCCVILGGVAIKALKDYEEQKKAGKEPEFHAKSVGLNPEDLDYWE</sequence>
<evidence type="ECO:0000256" key="10">
    <source>
        <dbReference type="SAM" id="MobiDB-lite"/>
    </source>
</evidence>
<organism evidence="11 12">
    <name type="scientific">Peptostreptococcus stomatis DSM 17678</name>
    <dbReference type="NCBI Taxonomy" id="596315"/>
    <lineage>
        <taxon>Bacteria</taxon>
        <taxon>Bacillati</taxon>
        <taxon>Bacillota</taxon>
        <taxon>Clostridia</taxon>
        <taxon>Peptostreptococcales</taxon>
        <taxon>Peptostreptococcaceae</taxon>
        <taxon>Peptostreptococcus</taxon>
    </lineage>
</organism>
<keyword evidence="7 9" id="KW-1133">Transmembrane helix</keyword>
<evidence type="ECO:0000313" key="12">
    <source>
        <dbReference type="Proteomes" id="UP000003244"/>
    </source>
</evidence>
<evidence type="ECO:0000256" key="7">
    <source>
        <dbReference type="ARBA" id="ARBA00022989"/>
    </source>
</evidence>
<dbReference type="STRING" id="596315.HMPREF0634_0184"/>
<feature type="transmembrane region" description="Helical" evidence="9">
    <location>
        <begin position="297"/>
        <end position="319"/>
    </location>
</feature>
<keyword evidence="5 9" id="KW-0812">Transmembrane</keyword>
<dbReference type="GO" id="GO:0005886">
    <property type="term" value="C:plasma membrane"/>
    <property type="evidence" value="ECO:0007669"/>
    <property type="project" value="UniProtKB-SubCell"/>
</dbReference>
<protein>
    <submittedName>
        <fullName evidence="11">Amino acid carrier protein</fullName>
    </submittedName>
</protein>
<evidence type="ECO:0000256" key="2">
    <source>
        <dbReference type="ARBA" id="ARBA00009261"/>
    </source>
</evidence>
<reference evidence="11 12" key="1">
    <citation type="submission" date="2010-08" db="EMBL/GenBank/DDBJ databases">
        <authorList>
            <person name="Harkins D.M."/>
            <person name="Madupu R."/>
            <person name="Durkin A.S."/>
            <person name="Torralba M."/>
            <person name="Methe B."/>
            <person name="Sutton G.G."/>
            <person name="Nelson K.E."/>
        </authorList>
    </citation>
    <scope>NUCLEOTIDE SEQUENCE [LARGE SCALE GENOMIC DNA]</scope>
    <source>
        <strain evidence="11 12">DSM 17678</strain>
    </source>
</reference>
<gene>
    <name evidence="11" type="primary">agcS</name>
    <name evidence="11" type="ORF">HMPREF0634_0184</name>
</gene>
<feature type="transmembrane region" description="Helical" evidence="9">
    <location>
        <begin position="242"/>
        <end position="260"/>
    </location>
</feature>
<evidence type="ECO:0000256" key="4">
    <source>
        <dbReference type="ARBA" id="ARBA00022475"/>
    </source>
</evidence>
<comment type="similarity">
    <text evidence="2 9">Belongs to the alanine or glycine:cation symporter (AGCS) (TC 2.A.25) family.</text>
</comment>
<dbReference type="GO" id="GO:0005283">
    <property type="term" value="F:amino acid:sodium symporter activity"/>
    <property type="evidence" value="ECO:0007669"/>
    <property type="project" value="InterPro"/>
</dbReference>
<dbReference type="PIRSF" id="PIRSF006060">
    <property type="entry name" value="AA_transporter"/>
    <property type="match status" value="1"/>
</dbReference>
<feature type="region of interest" description="Disordered" evidence="10">
    <location>
        <begin position="442"/>
        <end position="465"/>
    </location>
</feature>
<feature type="transmembrane region" description="Helical" evidence="9">
    <location>
        <begin position="137"/>
        <end position="156"/>
    </location>
</feature>
<feature type="compositionally biased region" description="Basic and acidic residues" evidence="10">
    <location>
        <begin position="442"/>
        <end position="451"/>
    </location>
</feature>
<name>E0E1P7_9FIRM</name>
<dbReference type="NCBIfam" id="TIGR00835">
    <property type="entry name" value="agcS"/>
    <property type="match status" value="1"/>
</dbReference>
<feature type="transmembrane region" description="Helical" evidence="9">
    <location>
        <begin position="414"/>
        <end position="434"/>
    </location>
</feature>
<evidence type="ECO:0000256" key="5">
    <source>
        <dbReference type="ARBA" id="ARBA00022692"/>
    </source>
</evidence>
<feature type="transmembrane region" description="Helical" evidence="9">
    <location>
        <begin position="88"/>
        <end position="107"/>
    </location>
</feature>
<dbReference type="eggNOG" id="COG1115">
    <property type="taxonomic scope" value="Bacteria"/>
</dbReference>
<dbReference type="AlphaFoldDB" id="E0E1P7"/>
<dbReference type="EMBL" id="ADGQ01000019">
    <property type="protein sequence ID" value="EFM65173.1"/>
    <property type="molecule type" value="Genomic_DNA"/>
</dbReference>
<dbReference type="PANTHER" id="PTHR30330:SF1">
    <property type="entry name" value="AMINO-ACID CARRIER PROTEIN ALST"/>
    <property type="match status" value="1"/>
</dbReference>
<keyword evidence="6 9" id="KW-0769">Symport</keyword>
<keyword evidence="4 9" id="KW-1003">Cell membrane</keyword>
<comment type="caution">
    <text evidence="11">The sequence shown here is derived from an EMBL/GenBank/DDBJ whole genome shotgun (WGS) entry which is preliminary data.</text>
</comment>
<evidence type="ECO:0000256" key="6">
    <source>
        <dbReference type="ARBA" id="ARBA00022847"/>
    </source>
</evidence>